<dbReference type="Proteomes" id="UP000499080">
    <property type="component" value="Unassembled WGS sequence"/>
</dbReference>
<proteinExistence type="predicted"/>
<protein>
    <submittedName>
        <fullName evidence="1">Uncharacterized protein</fullName>
    </submittedName>
</protein>
<gene>
    <name evidence="1" type="ORF">AVEN_63898_1</name>
</gene>
<comment type="caution">
    <text evidence="1">The sequence shown here is derived from an EMBL/GenBank/DDBJ whole genome shotgun (WGS) entry which is preliminary data.</text>
</comment>
<reference evidence="1 2" key="1">
    <citation type="journal article" date="2019" name="Sci. Rep.">
        <title>Orb-weaving spider Araneus ventricosus genome elucidates the spidroin gene catalogue.</title>
        <authorList>
            <person name="Kono N."/>
            <person name="Nakamura H."/>
            <person name="Ohtoshi R."/>
            <person name="Moran D.A.P."/>
            <person name="Shinohara A."/>
            <person name="Yoshida Y."/>
            <person name="Fujiwara M."/>
            <person name="Mori M."/>
            <person name="Tomita M."/>
            <person name="Arakawa K."/>
        </authorList>
    </citation>
    <scope>NUCLEOTIDE SEQUENCE [LARGE SCALE GENOMIC DNA]</scope>
</reference>
<sequence length="100" mass="11555">MFRISVMPTKTLRQTIFWVTCDNDFYKLSRCGALTSTEQYCPSVDESARHLVVLRGCELQYNGHKVVSQRMKTACCTITVQEDLTNWNGQWSTTRIQSQL</sequence>
<name>A0A4Y2GDR4_ARAVE</name>
<accession>A0A4Y2GDR4</accession>
<dbReference type="EMBL" id="BGPR01001287">
    <property type="protein sequence ID" value="GBM50134.1"/>
    <property type="molecule type" value="Genomic_DNA"/>
</dbReference>
<evidence type="ECO:0000313" key="2">
    <source>
        <dbReference type="Proteomes" id="UP000499080"/>
    </source>
</evidence>
<evidence type="ECO:0000313" key="1">
    <source>
        <dbReference type="EMBL" id="GBM50134.1"/>
    </source>
</evidence>
<keyword evidence="2" id="KW-1185">Reference proteome</keyword>
<organism evidence="1 2">
    <name type="scientific">Araneus ventricosus</name>
    <name type="common">Orbweaver spider</name>
    <name type="synonym">Epeira ventricosa</name>
    <dbReference type="NCBI Taxonomy" id="182803"/>
    <lineage>
        <taxon>Eukaryota</taxon>
        <taxon>Metazoa</taxon>
        <taxon>Ecdysozoa</taxon>
        <taxon>Arthropoda</taxon>
        <taxon>Chelicerata</taxon>
        <taxon>Arachnida</taxon>
        <taxon>Araneae</taxon>
        <taxon>Araneomorphae</taxon>
        <taxon>Entelegynae</taxon>
        <taxon>Araneoidea</taxon>
        <taxon>Araneidae</taxon>
        <taxon>Araneus</taxon>
    </lineage>
</organism>
<dbReference type="AlphaFoldDB" id="A0A4Y2GDR4"/>